<dbReference type="EMBL" id="CAJOAZ010003620">
    <property type="protein sequence ID" value="CAF4019000.1"/>
    <property type="molecule type" value="Genomic_DNA"/>
</dbReference>
<organism evidence="4 5">
    <name type="scientific">Adineta steineri</name>
    <dbReference type="NCBI Taxonomy" id="433720"/>
    <lineage>
        <taxon>Eukaryota</taxon>
        <taxon>Metazoa</taxon>
        <taxon>Spiralia</taxon>
        <taxon>Gnathifera</taxon>
        <taxon>Rotifera</taxon>
        <taxon>Eurotatoria</taxon>
        <taxon>Bdelloidea</taxon>
        <taxon>Adinetida</taxon>
        <taxon>Adinetidae</taxon>
        <taxon>Adineta</taxon>
    </lineage>
</organism>
<feature type="region of interest" description="Disordered" evidence="1">
    <location>
        <begin position="71"/>
        <end position="95"/>
    </location>
</feature>
<dbReference type="EMBL" id="CAJOBB010001653">
    <property type="protein sequence ID" value="CAF3885669.1"/>
    <property type="molecule type" value="Genomic_DNA"/>
</dbReference>
<feature type="region of interest" description="Disordered" evidence="1">
    <location>
        <begin position="1"/>
        <end position="29"/>
    </location>
</feature>
<dbReference type="Proteomes" id="UP000663844">
    <property type="component" value="Unassembled WGS sequence"/>
</dbReference>
<evidence type="ECO:0000256" key="2">
    <source>
        <dbReference type="SAM" id="Phobius"/>
    </source>
</evidence>
<dbReference type="SUPFAM" id="SSF141571">
    <property type="entry name" value="Pentapeptide repeat-like"/>
    <property type="match status" value="2"/>
</dbReference>
<reference evidence="4" key="1">
    <citation type="submission" date="2021-02" db="EMBL/GenBank/DDBJ databases">
        <authorList>
            <person name="Nowell W R."/>
        </authorList>
    </citation>
    <scope>NUCLEOTIDE SEQUENCE</scope>
</reference>
<keyword evidence="2" id="KW-1133">Transmembrane helix</keyword>
<name>A0A819Q4J3_9BILA</name>
<dbReference type="InterPro" id="IPR001646">
    <property type="entry name" value="5peptide_repeat"/>
</dbReference>
<dbReference type="InterPro" id="IPR051082">
    <property type="entry name" value="Pentapeptide-BTB/POZ_domain"/>
</dbReference>
<feature type="compositionally biased region" description="Basic and acidic residues" evidence="1">
    <location>
        <begin position="72"/>
        <end position="95"/>
    </location>
</feature>
<comment type="caution">
    <text evidence="4">The sequence shown here is derived from an EMBL/GenBank/DDBJ whole genome shotgun (WGS) entry which is preliminary data.</text>
</comment>
<proteinExistence type="predicted"/>
<sequence>MLGASKASPHRLRPRRSLHESQTKQQLKPNKSKCTVTIKIIKLASAILVPLMIGVFTFVTALQESRTSQMQRDADFTRSERAAQLQREAENRQREYQEETAKEMQRQNIYDAFMKDMKSIVLKDNLDLTTAEVLFARAKTVSTLEQIDNKRKWYLIKFLYDNQLLNYKKETTNKYIDLMGADLSNVQFGSKIKYVRRIDLTSIRLLQLELKNTSFENVILNRASFTSSNLNNSNFIDVSMIGTDFSDTTLENSQFSLSHFQNISFKGATLKRSLLSPVLTVGQLFLDKIDYTNSDLSESKFQNIKITLTVKFDGANLGQIQFFDTEFPKGILFKNFNMQMSKFVSIRLDNGAFISCNMTGTVFEKPSFQSITFEEVDLRNSQFNNITDSTGIIHLNKVNLIGSNLNVSRKQVFRISDSLLPNGTFETSFDRFQVNMIQNGNAEQGLCYYSLSQNRTGEQLSGWLVTGNVMQTYYNTSEQQMSISNYQSDWQSCFFFGGYANTNETKSAGHRIQQEINVEQLTVLINLRQIGYNVSAYMGGFDDDDSSTSMKIIFKSGIKVINQLTLSPVTNVQRQNKTSMIFRYHDNIIPSGTVSISIELLFSRINNRRGYRYGLADNIRFIIYQK</sequence>
<dbReference type="AlphaFoldDB" id="A0A819Q4J3"/>
<dbReference type="PANTHER" id="PTHR14136">
    <property type="entry name" value="BTB_POZ DOMAIN-CONTAINING PROTEIN KCTD9"/>
    <property type="match status" value="1"/>
</dbReference>
<feature type="transmembrane region" description="Helical" evidence="2">
    <location>
        <begin position="40"/>
        <end position="62"/>
    </location>
</feature>
<gene>
    <name evidence="3" type="ORF">KXQ929_LOCUS22001</name>
    <name evidence="4" type="ORF">OXD698_LOCUS30581</name>
</gene>
<keyword evidence="2" id="KW-0812">Transmembrane</keyword>
<dbReference type="PANTHER" id="PTHR14136:SF17">
    <property type="entry name" value="BTB_POZ DOMAIN-CONTAINING PROTEIN KCTD9"/>
    <property type="match status" value="1"/>
</dbReference>
<evidence type="ECO:0000313" key="5">
    <source>
        <dbReference type="Proteomes" id="UP000663844"/>
    </source>
</evidence>
<evidence type="ECO:0000313" key="3">
    <source>
        <dbReference type="EMBL" id="CAF3885669.1"/>
    </source>
</evidence>
<dbReference type="Gene3D" id="2.160.20.80">
    <property type="entry name" value="E3 ubiquitin-protein ligase SopA"/>
    <property type="match status" value="2"/>
</dbReference>
<dbReference type="Pfam" id="PF13599">
    <property type="entry name" value="Pentapeptide_4"/>
    <property type="match status" value="1"/>
</dbReference>
<dbReference type="Proteomes" id="UP000663868">
    <property type="component" value="Unassembled WGS sequence"/>
</dbReference>
<evidence type="ECO:0000313" key="4">
    <source>
        <dbReference type="EMBL" id="CAF4019000.1"/>
    </source>
</evidence>
<keyword evidence="2" id="KW-0472">Membrane</keyword>
<evidence type="ECO:0000256" key="1">
    <source>
        <dbReference type="SAM" id="MobiDB-lite"/>
    </source>
</evidence>
<accession>A0A819Q4J3</accession>
<protein>
    <submittedName>
        <fullName evidence="4">Uncharacterized protein</fullName>
    </submittedName>
</protein>